<comment type="caution">
    <text evidence="1">The sequence shown here is derived from an EMBL/GenBank/DDBJ whole genome shotgun (WGS) entry which is preliminary data.</text>
</comment>
<evidence type="ECO:0000313" key="1">
    <source>
        <dbReference type="EMBL" id="KAF2876381.1"/>
    </source>
</evidence>
<keyword evidence="2" id="KW-1185">Reference proteome</keyword>
<protein>
    <submittedName>
        <fullName evidence="1">Uncharacterized protein</fullName>
    </submittedName>
</protein>
<dbReference type="EMBL" id="JAADJZ010000003">
    <property type="protein sequence ID" value="KAF2876381.1"/>
    <property type="molecule type" value="Genomic_DNA"/>
</dbReference>
<dbReference type="Proteomes" id="UP000481861">
    <property type="component" value="Unassembled WGS sequence"/>
</dbReference>
<accession>A0A7C8MGL1</accession>
<dbReference type="AlphaFoldDB" id="A0A7C8MGL1"/>
<evidence type="ECO:0000313" key="2">
    <source>
        <dbReference type="Proteomes" id="UP000481861"/>
    </source>
</evidence>
<organism evidence="1 2">
    <name type="scientific">Massariosphaeria phaeospora</name>
    <dbReference type="NCBI Taxonomy" id="100035"/>
    <lineage>
        <taxon>Eukaryota</taxon>
        <taxon>Fungi</taxon>
        <taxon>Dikarya</taxon>
        <taxon>Ascomycota</taxon>
        <taxon>Pezizomycotina</taxon>
        <taxon>Dothideomycetes</taxon>
        <taxon>Pleosporomycetidae</taxon>
        <taxon>Pleosporales</taxon>
        <taxon>Pleosporales incertae sedis</taxon>
        <taxon>Massariosphaeria</taxon>
    </lineage>
</organism>
<name>A0A7C8MGL1_9PLEO</name>
<gene>
    <name evidence="1" type="ORF">BDV95DRAFT_224331</name>
</gene>
<sequence>MKDAIRLMNAERTPDVAQSFDTAFGPSLGKARAVPFPCHAVDAGDMRHLDCFRRVLQCAPRDNASETEQGALRPMTPVWEGEFMLGRAWQAKGYLECALQPCTSSRSRCAARRSRAPSGIGLLGPSVRGGACVRRGRDVESLLQAPLAIVTARLLSATVQRTGGMTMTARVGSSPSRSARHRCAVHKGRQGSWEMWTPGSDGGRDVSSVVCSPKVDVDVPRLQPWRVETSLPR</sequence>
<reference evidence="1 2" key="1">
    <citation type="submission" date="2020-01" db="EMBL/GenBank/DDBJ databases">
        <authorList>
            <consortium name="DOE Joint Genome Institute"/>
            <person name="Haridas S."/>
            <person name="Albert R."/>
            <person name="Binder M."/>
            <person name="Bloem J."/>
            <person name="Labutti K."/>
            <person name="Salamov A."/>
            <person name="Andreopoulos B."/>
            <person name="Baker S.E."/>
            <person name="Barry K."/>
            <person name="Bills G."/>
            <person name="Bluhm B.H."/>
            <person name="Cannon C."/>
            <person name="Castanera R."/>
            <person name="Culley D.E."/>
            <person name="Daum C."/>
            <person name="Ezra D."/>
            <person name="Gonzalez J.B."/>
            <person name="Henrissat B."/>
            <person name="Kuo A."/>
            <person name="Liang C."/>
            <person name="Lipzen A."/>
            <person name="Lutzoni F."/>
            <person name="Magnuson J."/>
            <person name="Mondo S."/>
            <person name="Nolan M."/>
            <person name="Ohm R."/>
            <person name="Pangilinan J."/>
            <person name="Park H.-J.H."/>
            <person name="Ramirez L."/>
            <person name="Alfaro M."/>
            <person name="Sun H."/>
            <person name="Tritt A."/>
            <person name="Yoshinaga Y."/>
            <person name="Zwiers L.-H.L."/>
            <person name="Turgeon B.G."/>
            <person name="Goodwin S.B."/>
            <person name="Spatafora J.W."/>
            <person name="Crous P.W."/>
            <person name="Grigoriev I.V."/>
        </authorList>
    </citation>
    <scope>NUCLEOTIDE SEQUENCE [LARGE SCALE GENOMIC DNA]</scope>
    <source>
        <strain evidence="1 2">CBS 611.86</strain>
    </source>
</reference>
<proteinExistence type="predicted"/>